<evidence type="ECO:0000313" key="4">
    <source>
        <dbReference type="Proteomes" id="UP000828251"/>
    </source>
</evidence>
<dbReference type="GO" id="GO:0007052">
    <property type="term" value="P:mitotic spindle organization"/>
    <property type="evidence" value="ECO:0007669"/>
    <property type="project" value="TreeGrafter"/>
</dbReference>
<dbReference type="AlphaFoldDB" id="A0A9D3ZU32"/>
<comment type="subcellular location">
    <subcellularLocation>
        <location evidence="2">Cytoplasm</location>
    </subcellularLocation>
</comment>
<evidence type="ECO:0000256" key="2">
    <source>
        <dbReference type="RuleBase" id="RU361210"/>
    </source>
</evidence>
<comment type="catalytic activity">
    <reaction evidence="2">
        <text>[protein]-peptidylproline (omega=180) = [protein]-peptidylproline (omega=0)</text>
        <dbReference type="Rhea" id="RHEA:16237"/>
        <dbReference type="Rhea" id="RHEA-COMP:10747"/>
        <dbReference type="Rhea" id="RHEA-COMP:10748"/>
        <dbReference type="ChEBI" id="CHEBI:83833"/>
        <dbReference type="ChEBI" id="CHEBI:83834"/>
        <dbReference type="EC" id="5.2.1.8"/>
    </reaction>
</comment>
<dbReference type="Pfam" id="PF03095">
    <property type="entry name" value="PTPA"/>
    <property type="match status" value="1"/>
</dbReference>
<dbReference type="InterPro" id="IPR004327">
    <property type="entry name" value="Phstyr_phstse_ac"/>
</dbReference>
<keyword evidence="2" id="KW-0413">Isomerase</keyword>
<dbReference type="OrthoDB" id="16120at2759"/>
<protein>
    <recommendedName>
        <fullName evidence="2">Serine/threonine-protein phosphatase 2A activator</fullName>
        <ecNumber evidence="2">5.2.1.8</ecNumber>
    </recommendedName>
    <alternativeName>
        <fullName evidence="2">Phosphotyrosyl phosphatase activator</fullName>
    </alternativeName>
</protein>
<comment type="caution">
    <text evidence="3">The sequence shown here is derived from an EMBL/GenBank/DDBJ whole genome shotgun (WGS) entry which is preliminary data.</text>
</comment>
<dbReference type="Proteomes" id="UP000828251">
    <property type="component" value="Unassembled WGS sequence"/>
</dbReference>
<proteinExistence type="inferred from homology"/>
<dbReference type="EC" id="5.2.1.8" evidence="2"/>
<sequence>MYGHKIFDPCHESPTISKIVSVIEILRAMGRPNSTHSTILSLRQHLLSTWHERLTENVESLMLRLLPDDLEPSTVEIIPYFTERFGNSSRIDYGTGRETNFAAWLYCLARMGIIKEED</sequence>
<keyword evidence="2" id="KW-0697">Rotamase</keyword>
<dbReference type="PANTHER" id="PTHR10012">
    <property type="entry name" value="SERINE/THREONINE-PROTEIN PHOSPHATASE 2A REGULATORY SUBUNIT B"/>
    <property type="match status" value="1"/>
</dbReference>
<dbReference type="EMBL" id="JAIQCV010000009">
    <property type="protein sequence ID" value="KAH1065362.1"/>
    <property type="molecule type" value="Genomic_DNA"/>
</dbReference>
<dbReference type="GO" id="GO:0000159">
    <property type="term" value="C:protein phosphatase type 2A complex"/>
    <property type="evidence" value="ECO:0007669"/>
    <property type="project" value="TreeGrafter"/>
</dbReference>
<keyword evidence="2" id="KW-0963">Cytoplasm</keyword>
<accession>A0A9D3ZU32</accession>
<organism evidence="3 4">
    <name type="scientific">Gossypium stocksii</name>
    <dbReference type="NCBI Taxonomy" id="47602"/>
    <lineage>
        <taxon>Eukaryota</taxon>
        <taxon>Viridiplantae</taxon>
        <taxon>Streptophyta</taxon>
        <taxon>Embryophyta</taxon>
        <taxon>Tracheophyta</taxon>
        <taxon>Spermatophyta</taxon>
        <taxon>Magnoliopsida</taxon>
        <taxon>eudicotyledons</taxon>
        <taxon>Gunneridae</taxon>
        <taxon>Pentapetalae</taxon>
        <taxon>rosids</taxon>
        <taxon>malvids</taxon>
        <taxon>Malvales</taxon>
        <taxon>Malvaceae</taxon>
        <taxon>Malvoideae</taxon>
        <taxon>Gossypium</taxon>
    </lineage>
</organism>
<dbReference type="GO" id="GO:0005737">
    <property type="term" value="C:cytoplasm"/>
    <property type="evidence" value="ECO:0007669"/>
    <property type="project" value="UniProtKB-SubCell"/>
</dbReference>
<keyword evidence="4" id="KW-1185">Reference proteome</keyword>
<name>A0A9D3ZU32_9ROSI</name>
<evidence type="ECO:0000256" key="1">
    <source>
        <dbReference type="ARBA" id="ARBA00011019"/>
    </source>
</evidence>
<dbReference type="GO" id="GO:0008160">
    <property type="term" value="F:protein tyrosine phosphatase activator activity"/>
    <property type="evidence" value="ECO:0007669"/>
    <property type="project" value="TreeGrafter"/>
</dbReference>
<dbReference type="InterPro" id="IPR037218">
    <property type="entry name" value="PTPA_sf"/>
</dbReference>
<gene>
    <name evidence="3" type="ORF">J1N35_030349</name>
</gene>
<comment type="function">
    <text evidence="2">PPIases accelerate the folding of proteins. It catalyzes the cis-trans isomerization of proline imidic peptide bonds in oligopeptides.</text>
</comment>
<comment type="similarity">
    <text evidence="1 2">Belongs to the PTPA-type PPIase family.</text>
</comment>
<dbReference type="GO" id="GO:0003755">
    <property type="term" value="F:peptidyl-prolyl cis-trans isomerase activity"/>
    <property type="evidence" value="ECO:0007669"/>
    <property type="project" value="UniProtKB-KW"/>
</dbReference>
<dbReference type="GO" id="GO:0005634">
    <property type="term" value="C:nucleus"/>
    <property type="evidence" value="ECO:0007669"/>
    <property type="project" value="TreeGrafter"/>
</dbReference>
<reference evidence="3 4" key="1">
    <citation type="journal article" date="2021" name="Plant Biotechnol. J.">
        <title>Multi-omics assisted identification of the key and species-specific regulatory components of drought-tolerant mechanisms in Gossypium stocksii.</title>
        <authorList>
            <person name="Yu D."/>
            <person name="Ke L."/>
            <person name="Zhang D."/>
            <person name="Wu Y."/>
            <person name="Sun Y."/>
            <person name="Mei J."/>
            <person name="Sun J."/>
            <person name="Sun Y."/>
        </authorList>
    </citation>
    <scope>NUCLEOTIDE SEQUENCE [LARGE SCALE GENOMIC DNA]</scope>
    <source>
        <strain evidence="4">cv. E1</strain>
        <tissue evidence="3">Leaf</tissue>
    </source>
</reference>
<evidence type="ECO:0000313" key="3">
    <source>
        <dbReference type="EMBL" id="KAH1065362.1"/>
    </source>
</evidence>
<dbReference type="PANTHER" id="PTHR10012:SF0">
    <property type="entry name" value="SERINE_THREONINE-PROTEIN PHOSPHATASE 2A ACTIVATOR"/>
    <property type="match status" value="1"/>
</dbReference>
<dbReference type="SUPFAM" id="SSF140984">
    <property type="entry name" value="PTPA-like"/>
    <property type="match status" value="1"/>
</dbReference>